<dbReference type="SUPFAM" id="SSF46689">
    <property type="entry name" value="Homeodomain-like"/>
    <property type="match status" value="1"/>
</dbReference>
<proteinExistence type="predicted"/>
<accession>A0A7I7S0M1</accession>
<keyword evidence="1 2" id="KW-0238">DNA-binding</keyword>
<organism evidence="4 5">
    <name type="scientific">Mycolicibacterium arabiense</name>
    <dbReference type="NCBI Taxonomy" id="1286181"/>
    <lineage>
        <taxon>Bacteria</taxon>
        <taxon>Bacillati</taxon>
        <taxon>Actinomycetota</taxon>
        <taxon>Actinomycetes</taxon>
        <taxon>Mycobacteriales</taxon>
        <taxon>Mycobacteriaceae</taxon>
        <taxon>Mycolicibacterium</taxon>
    </lineage>
</organism>
<dbReference type="InterPro" id="IPR001647">
    <property type="entry name" value="HTH_TetR"/>
</dbReference>
<gene>
    <name evidence="4" type="ORF">MARA_34790</name>
</gene>
<dbReference type="KEGG" id="marz:MARA_34790"/>
<geneLocation type="plasmid" evidence="5">
    <name>pjcm18538 dna</name>
</geneLocation>
<dbReference type="InterPro" id="IPR009057">
    <property type="entry name" value="Homeodomain-like_sf"/>
</dbReference>
<evidence type="ECO:0000256" key="1">
    <source>
        <dbReference type="ARBA" id="ARBA00023125"/>
    </source>
</evidence>
<dbReference type="Proteomes" id="UP000467428">
    <property type="component" value="Chromosome"/>
</dbReference>
<dbReference type="RefSeq" id="WP_163919547.1">
    <property type="nucleotide sequence ID" value="NZ_AP022593.1"/>
</dbReference>
<protein>
    <submittedName>
        <fullName evidence="4">Putative transcriptional regulator, TetR</fullName>
    </submittedName>
</protein>
<dbReference type="Pfam" id="PF00440">
    <property type="entry name" value="TetR_N"/>
    <property type="match status" value="1"/>
</dbReference>
<reference evidence="4 5" key="1">
    <citation type="journal article" date="2019" name="Emerg. Microbes Infect.">
        <title>Comprehensive subspecies identification of 175 nontuberculous mycobacteria species based on 7547 genomic profiles.</title>
        <authorList>
            <person name="Matsumoto Y."/>
            <person name="Kinjo T."/>
            <person name="Motooka D."/>
            <person name="Nabeya D."/>
            <person name="Jung N."/>
            <person name="Uechi K."/>
            <person name="Horii T."/>
            <person name="Iida T."/>
            <person name="Fujita J."/>
            <person name="Nakamura S."/>
        </authorList>
    </citation>
    <scope>NUCLEOTIDE SEQUENCE [LARGE SCALE GENOMIC DNA]</scope>
    <source>
        <strain evidence="4 5">JCM 18538</strain>
    </source>
</reference>
<dbReference type="GO" id="GO:0003677">
    <property type="term" value="F:DNA binding"/>
    <property type="evidence" value="ECO:0007669"/>
    <property type="project" value="UniProtKB-UniRule"/>
</dbReference>
<dbReference type="Gene3D" id="1.10.357.10">
    <property type="entry name" value="Tetracycline Repressor, domain 2"/>
    <property type="match status" value="1"/>
</dbReference>
<feature type="DNA-binding region" description="H-T-H motif" evidence="2">
    <location>
        <begin position="29"/>
        <end position="48"/>
    </location>
</feature>
<dbReference type="PROSITE" id="PS50977">
    <property type="entry name" value="HTH_TETR_2"/>
    <property type="match status" value="1"/>
</dbReference>
<feature type="domain" description="HTH tetR-type" evidence="3">
    <location>
        <begin position="6"/>
        <end position="66"/>
    </location>
</feature>
<evidence type="ECO:0000256" key="2">
    <source>
        <dbReference type="PROSITE-ProRule" id="PRU00335"/>
    </source>
</evidence>
<evidence type="ECO:0000313" key="4">
    <source>
        <dbReference type="EMBL" id="BBY50011.1"/>
    </source>
</evidence>
<evidence type="ECO:0000259" key="3">
    <source>
        <dbReference type="PROSITE" id="PS50977"/>
    </source>
</evidence>
<name>A0A7I7S0M1_9MYCO</name>
<keyword evidence="5" id="KW-1185">Reference proteome</keyword>
<sequence length="206" mass="22352">MPRPRVHDLEHVLDVAERLAVAEGPGAVTIRALSEATSVSNGALYHAFGTRAGLLGRAWVRAAERFLELQRTAVEQALGEADTDGDATEAVVAAALCPAWFLEQNPTSARFLLTVRREELLRSGDVPADVADELRRLDDALGAIFVGLALRLWDREDKRALALVRDCVVHLPTALLLRGNRIGDRAARDRLAAAVRAVLTIPPSTR</sequence>
<dbReference type="EMBL" id="AP022593">
    <property type="protein sequence ID" value="BBY50011.1"/>
    <property type="molecule type" value="Genomic_DNA"/>
</dbReference>
<evidence type="ECO:0000313" key="5">
    <source>
        <dbReference type="Proteomes" id="UP000467428"/>
    </source>
</evidence>
<dbReference type="AlphaFoldDB" id="A0A7I7S0M1"/>